<proteinExistence type="predicted"/>
<feature type="signal peptide" evidence="3">
    <location>
        <begin position="1"/>
        <end position="26"/>
    </location>
</feature>
<dbReference type="PROSITE" id="PS51864">
    <property type="entry name" value="ASTACIN"/>
    <property type="match status" value="1"/>
</dbReference>
<dbReference type="InterPro" id="IPR034035">
    <property type="entry name" value="Astacin-like_dom"/>
</dbReference>
<comment type="caution">
    <text evidence="2">Lacks conserved residue(s) required for the propagation of feature annotation.</text>
</comment>
<dbReference type="Gene3D" id="3.40.390.10">
    <property type="entry name" value="Collagenase (Catalytic Domain)"/>
    <property type="match status" value="1"/>
</dbReference>
<feature type="chain" id="PRO_5038172318" description="Metalloendopeptidase" evidence="3">
    <location>
        <begin position="27"/>
        <end position="259"/>
    </location>
</feature>
<dbReference type="GO" id="GO:0008270">
    <property type="term" value="F:zinc ion binding"/>
    <property type="evidence" value="ECO:0007669"/>
    <property type="project" value="UniProtKB-UniRule"/>
</dbReference>
<reference evidence="6" key="1">
    <citation type="submission" date="2022-11" db="UniProtKB">
        <authorList>
            <consortium name="WormBaseParasite"/>
        </authorList>
    </citation>
    <scope>IDENTIFICATION</scope>
</reference>
<dbReference type="AlphaFoldDB" id="A0A914V418"/>
<keyword evidence="2 3" id="KW-0378">Hydrolase</keyword>
<feature type="binding site" evidence="2">
    <location>
        <position position="177"/>
    </location>
    <ligand>
        <name>Zn(2+)</name>
        <dbReference type="ChEBI" id="CHEBI:29105"/>
        <note>catalytic</note>
    </ligand>
</feature>
<dbReference type="InterPro" id="IPR001506">
    <property type="entry name" value="Peptidase_M12A"/>
</dbReference>
<evidence type="ECO:0000256" key="1">
    <source>
        <dbReference type="ARBA" id="ARBA00023157"/>
    </source>
</evidence>
<feature type="active site" evidence="2">
    <location>
        <position position="178"/>
    </location>
</feature>
<dbReference type="EC" id="3.4.24.-" evidence="3"/>
<feature type="binding site" evidence="2">
    <location>
        <position position="181"/>
    </location>
    <ligand>
        <name>Zn(2+)</name>
        <dbReference type="ChEBI" id="CHEBI:29105"/>
        <note>catalytic</note>
    </ligand>
</feature>
<organism evidence="5 6">
    <name type="scientific">Plectus sambesii</name>
    <dbReference type="NCBI Taxonomy" id="2011161"/>
    <lineage>
        <taxon>Eukaryota</taxon>
        <taxon>Metazoa</taxon>
        <taxon>Ecdysozoa</taxon>
        <taxon>Nematoda</taxon>
        <taxon>Chromadorea</taxon>
        <taxon>Plectida</taxon>
        <taxon>Plectina</taxon>
        <taxon>Plectoidea</taxon>
        <taxon>Plectidae</taxon>
        <taxon>Plectus</taxon>
    </lineage>
</organism>
<dbReference type="GO" id="GO:0004222">
    <property type="term" value="F:metalloendopeptidase activity"/>
    <property type="evidence" value="ECO:0007669"/>
    <property type="project" value="UniProtKB-UniRule"/>
</dbReference>
<keyword evidence="1" id="KW-1015">Disulfide bond</keyword>
<keyword evidence="5" id="KW-1185">Reference proteome</keyword>
<protein>
    <recommendedName>
        <fullName evidence="3">Metalloendopeptidase</fullName>
        <ecNumber evidence="3">3.4.24.-</ecNumber>
    </recommendedName>
</protein>
<feature type="domain" description="Peptidase M12A" evidence="4">
    <location>
        <begin position="86"/>
        <end position="259"/>
    </location>
</feature>
<dbReference type="PANTHER" id="PTHR10127">
    <property type="entry name" value="DISCOIDIN, CUB, EGF, LAMININ , AND ZINC METALLOPROTEASE DOMAIN CONTAINING"/>
    <property type="match status" value="1"/>
</dbReference>
<dbReference type="InterPro" id="IPR006026">
    <property type="entry name" value="Peptidase_Metallo"/>
</dbReference>
<comment type="cofactor">
    <cofactor evidence="2 3">
        <name>Zn(2+)</name>
        <dbReference type="ChEBI" id="CHEBI:29105"/>
    </cofactor>
    <text evidence="2 3">Binds 1 zinc ion per subunit.</text>
</comment>
<dbReference type="SUPFAM" id="SSF55486">
    <property type="entry name" value="Metalloproteases ('zincins'), catalytic domain"/>
    <property type="match status" value="1"/>
</dbReference>
<dbReference type="SMART" id="SM00235">
    <property type="entry name" value="ZnMc"/>
    <property type="match status" value="1"/>
</dbReference>
<dbReference type="WBParaSite" id="PSAMB.scaffold15154size1665.g36386.t1">
    <property type="protein sequence ID" value="PSAMB.scaffold15154size1665.g36386.t1"/>
    <property type="gene ID" value="PSAMB.scaffold15154size1665.g36386"/>
</dbReference>
<dbReference type="GO" id="GO:0006508">
    <property type="term" value="P:proteolysis"/>
    <property type="evidence" value="ECO:0007669"/>
    <property type="project" value="UniProtKB-KW"/>
</dbReference>
<evidence type="ECO:0000259" key="4">
    <source>
        <dbReference type="PROSITE" id="PS51864"/>
    </source>
</evidence>
<dbReference type="CDD" id="cd04280">
    <property type="entry name" value="ZnMc_astacin_like"/>
    <property type="match status" value="1"/>
</dbReference>
<dbReference type="InterPro" id="IPR024079">
    <property type="entry name" value="MetalloPept_cat_dom_sf"/>
</dbReference>
<evidence type="ECO:0000256" key="2">
    <source>
        <dbReference type="PROSITE-ProRule" id="PRU01211"/>
    </source>
</evidence>
<keyword evidence="2 3" id="KW-0482">Metalloprotease</keyword>
<evidence type="ECO:0000256" key="3">
    <source>
        <dbReference type="RuleBase" id="RU361183"/>
    </source>
</evidence>
<keyword evidence="3" id="KW-0732">Signal</keyword>
<accession>A0A914V418</accession>
<dbReference type="PANTHER" id="PTHR10127:SF827">
    <property type="entry name" value="ZINC METALLOPROTEINASE NAS-7"/>
    <property type="match status" value="1"/>
</dbReference>
<feature type="binding site" evidence="2">
    <location>
        <position position="187"/>
    </location>
    <ligand>
        <name>Zn(2+)</name>
        <dbReference type="ChEBI" id="CHEBI:29105"/>
        <note>catalytic</note>
    </ligand>
</feature>
<dbReference type="Proteomes" id="UP000887566">
    <property type="component" value="Unplaced"/>
</dbReference>
<name>A0A914V418_9BILA</name>
<keyword evidence="2 3" id="KW-0862">Zinc</keyword>
<dbReference type="Pfam" id="PF01400">
    <property type="entry name" value="Astacin"/>
    <property type="match status" value="1"/>
</dbReference>
<keyword evidence="2 3" id="KW-0479">Metal-binding</keyword>
<sequence length="259" mass="29920">MPLAALANRSLAPLLLFLAVIGYGRCELVREALLLQPYALPLSTVDFENAWNLTKEQMYGLQSKLYAVNHNKGDIKERTRKRTRRNGVSRITKLWPAGRIPYAISPKYDLFERALLARAINQYHAKTCIRFLPKTEADRDYLFIGKVDGCFSDVGRTGGLQILSLDDGCMEYPTIIHEMMHVVGFYHEHERWDREDHIKIVWDNIDKDAYDQFGRVDLTKTSYYGQDYDYKSILHYDSLAFSKNGYPTLVPRDETPVNS</sequence>
<evidence type="ECO:0000313" key="5">
    <source>
        <dbReference type="Proteomes" id="UP000887566"/>
    </source>
</evidence>
<dbReference type="PRINTS" id="PR00480">
    <property type="entry name" value="ASTACIN"/>
</dbReference>
<keyword evidence="2 3" id="KW-0645">Protease</keyword>
<evidence type="ECO:0000313" key="6">
    <source>
        <dbReference type="WBParaSite" id="PSAMB.scaffold15154size1665.g36386.t1"/>
    </source>
</evidence>